<dbReference type="SUPFAM" id="SSF53448">
    <property type="entry name" value="Nucleotide-diphospho-sugar transferases"/>
    <property type="match status" value="1"/>
</dbReference>
<sequence>MLQENKSYYPLVSVITVNYNNTGVTCALLESLKRISYPNFEVIIVDNASKERPNEAIEAVFPAAKVINSPVNSGFAGGNNLGIKAAKGSFLFLVNNDTEFTEGLIEGLLEIFEQHPDAGMASPKFHYFFHKGTIEYAGYKIVDPLTGRNSMIGCGEQDNGQYDQVSVTNYAHGGAMMIPRPVLEDVGLMPEVFFLYYEEFDWCEQFKRKGYKIYYQYKSLIYHKESMTTGKNSPLKTYYITRNRLLFMRRNVKLPARLFFMTYFTMFTVPKNTLQFLLKREFVHLKAFWNAISWNLRHLKPTDVCAA</sequence>
<gene>
    <name evidence="5" type="ORF">SAMN05660909_02539</name>
</gene>
<reference evidence="6" key="1">
    <citation type="submission" date="2016-10" db="EMBL/GenBank/DDBJ databases">
        <authorList>
            <person name="Varghese N."/>
            <person name="Submissions S."/>
        </authorList>
    </citation>
    <scope>NUCLEOTIDE SEQUENCE [LARGE SCALE GENOMIC DNA]</scope>
    <source>
        <strain evidence="6">DSM 23920</strain>
    </source>
</reference>
<protein>
    <recommendedName>
        <fullName evidence="4">Glycosyltransferase 2-like domain-containing protein</fullName>
    </recommendedName>
</protein>
<organism evidence="5 6">
    <name type="scientific">Chitinophaga terrae</name>
    <name type="common">ex Kim and Jung 2007</name>
    <dbReference type="NCBI Taxonomy" id="408074"/>
    <lineage>
        <taxon>Bacteria</taxon>
        <taxon>Pseudomonadati</taxon>
        <taxon>Bacteroidota</taxon>
        <taxon>Chitinophagia</taxon>
        <taxon>Chitinophagales</taxon>
        <taxon>Chitinophagaceae</taxon>
        <taxon>Chitinophaga</taxon>
    </lineage>
</organism>
<keyword evidence="3" id="KW-0808">Transferase</keyword>
<feature type="domain" description="Glycosyltransferase 2-like" evidence="4">
    <location>
        <begin position="13"/>
        <end position="148"/>
    </location>
</feature>
<dbReference type="PANTHER" id="PTHR43179:SF12">
    <property type="entry name" value="GALACTOFURANOSYLTRANSFERASE GLFT2"/>
    <property type="match status" value="1"/>
</dbReference>
<dbReference type="InterPro" id="IPR029044">
    <property type="entry name" value="Nucleotide-diphossugar_trans"/>
</dbReference>
<evidence type="ECO:0000313" key="5">
    <source>
        <dbReference type="EMBL" id="SEA57958.1"/>
    </source>
</evidence>
<dbReference type="RefSeq" id="WP_089762109.1">
    <property type="nucleotide sequence ID" value="NZ_BKAT01000007.1"/>
</dbReference>
<dbReference type="GO" id="GO:0016757">
    <property type="term" value="F:glycosyltransferase activity"/>
    <property type="evidence" value="ECO:0007669"/>
    <property type="project" value="UniProtKB-KW"/>
</dbReference>
<comment type="similarity">
    <text evidence="1">Belongs to the glycosyltransferase 2 family.</text>
</comment>
<dbReference type="CDD" id="cd04186">
    <property type="entry name" value="GT_2_like_c"/>
    <property type="match status" value="1"/>
</dbReference>
<evidence type="ECO:0000256" key="1">
    <source>
        <dbReference type="ARBA" id="ARBA00006739"/>
    </source>
</evidence>
<evidence type="ECO:0000256" key="2">
    <source>
        <dbReference type="ARBA" id="ARBA00022676"/>
    </source>
</evidence>
<evidence type="ECO:0000259" key="4">
    <source>
        <dbReference type="Pfam" id="PF00535"/>
    </source>
</evidence>
<dbReference type="PANTHER" id="PTHR43179">
    <property type="entry name" value="RHAMNOSYLTRANSFERASE WBBL"/>
    <property type="match status" value="1"/>
</dbReference>
<name>A0A1H4CC79_9BACT</name>
<keyword evidence="2" id="KW-0328">Glycosyltransferase</keyword>
<accession>A0A1H4CC79</accession>
<evidence type="ECO:0000256" key="3">
    <source>
        <dbReference type="ARBA" id="ARBA00022679"/>
    </source>
</evidence>
<evidence type="ECO:0000313" key="6">
    <source>
        <dbReference type="Proteomes" id="UP000199656"/>
    </source>
</evidence>
<dbReference type="EMBL" id="FNRL01000010">
    <property type="protein sequence ID" value="SEA57958.1"/>
    <property type="molecule type" value="Genomic_DNA"/>
</dbReference>
<proteinExistence type="inferred from homology"/>
<dbReference type="AlphaFoldDB" id="A0A1H4CC79"/>
<keyword evidence="6" id="KW-1185">Reference proteome</keyword>
<dbReference type="OrthoDB" id="9771846at2"/>
<dbReference type="Pfam" id="PF00535">
    <property type="entry name" value="Glycos_transf_2"/>
    <property type="match status" value="1"/>
</dbReference>
<dbReference type="InterPro" id="IPR001173">
    <property type="entry name" value="Glyco_trans_2-like"/>
</dbReference>
<dbReference type="Gene3D" id="3.90.550.10">
    <property type="entry name" value="Spore Coat Polysaccharide Biosynthesis Protein SpsA, Chain A"/>
    <property type="match status" value="1"/>
</dbReference>
<dbReference type="Proteomes" id="UP000199656">
    <property type="component" value="Unassembled WGS sequence"/>
</dbReference>
<dbReference type="STRING" id="408074.SAMN05660909_02539"/>